<feature type="signal peptide" evidence="1">
    <location>
        <begin position="1"/>
        <end position="22"/>
    </location>
</feature>
<evidence type="ECO:0000313" key="3">
    <source>
        <dbReference type="EMBL" id="HIX45687.1"/>
    </source>
</evidence>
<dbReference type="InterPro" id="IPR025665">
    <property type="entry name" value="Beta-barrel_OMP_2"/>
</dbReference>
<dbReference type="AlphaFoldDB" id="A0A9D1VS92"/>
<organism evidence="3 4">
    <name type="scientific">Candidatus Barnesiella excrementipullorum</name>
    <dbReference type="NCBI Taxonomy" id="2838479"/>
    <lineage>
        <taxon>Bacteria</taxon>
        <taxon>Pseudomonadati</taxon>
        <taxon>Bacteroidota</taxon>
        <taxon>Bacteroidia</taxon>
        <taxon>Bacteroidales</taxon>
        <taxon>Barnesiellaceae</taxon>
        <taxon>Barnesiella</taxon>
    </lineage>
</organism>
<evidence type="ECO:0000313" key="4">
    <source>
        <dbReference type="Proteomes" id="UP000824246"/>
    </source>
</evidence>
<evidence type="ECO:0000256" key="1">
    <source>
        <dbReference type="SAM" id="SignalP"/>
    </source>
</evidence>
<reference evidence="3" key="2">
    <citation type="submission" date="2021-04" db="EMBL/GenBank/DDBJ databases">
        <authorList>
            <person name="Gilroy R."/>
        </authorList>
    </citation>
    <scope>NUCLEOTIDE SEQUENCE</scope>
    <source>
        <strain evidence="3">ChiHjej12B11-16260</strain>
    </source>
</reference>
<feature type="chain" id="PRO_5039665487" evidence="1">
    <location>
        <begin position="23"/>
        <end position="224"/>
    </location>
</feature>
<accession>A0A9D1VS92</accession>
<keyword evidence="1" id="KW-0732">Signal</keyword>
<dbReference type="EMBL" id="DXFB01000148">
    <property type="protein sequence ID" value="HIX45687.1"/>
    <property type="molecule type" value="Genomic_DNA"/>
</dbReference>
<dbReference type="Proteomes" id="UP000824246">
    <property type="component" value="Unassembled WGS sequence"/>
</dbReference>
<dbReference type="SUPFAM" id="SSF56925">
    <property type="entry name" value="OMPA-like"/>
    <property type="match status" value="1"/>
</dbReference>
<proteinExistence type="predicted"/>
<name>A0A9D1VS92_9BACT</name>
<dbReference type="Pfam" id="PF13568">
    <property type="entry name" value="OMP_b-brl_2"/>
    <property type="match status" value="1"/>
</dbReference>
<feature type="domain" description="Outer membrane protein beta-barrel" evidence="2">
    <location>
        <begin position="23"/>
        <end position="195"/>
    </location>
</feature>
<sequence length="224" mass="24001">MKKLICIVLAVVALAAAPAANAQLRFGAKLGANFSNLSWDDAKNLDFKGTSLTNFTGGVTAEWIFIAGFGIDASVMYTAKGTKYEVGDNILGESFESLFGTKEAVTNTIHYIEVPVNLKYKLKIPVVEDIVIPFIYAGPSFAFKVGESIKGLGETVKNADQIIKNKNFDVAINVGIGAEIIKHVNLAVQYGWGLGTASEIGFGDVVSFNKAKTGAWTITLGYMF</sequence>
<protein>
    <submittedName>
        <fullName evidence="3">PorT family protein</fullName>
    </submittedName>
</protein>
<evidence type="ECO:0000259" key="2">
    <source>
        <dbReference type="Pfam" id="PF13568"/>
    </source>
</evidence>
<gene>
    <name evidence="3" type="ORF">H9982_05660</name>
</gene>
<dbReference type="InterPro" id="IPR011250">
    <property type="entry name" value="OMP/PagP_B-barrel"/>
</dbReference>
<reference evidence="3" key="1">
    <citation type="journal article" date="2021" name="PeerJ">
        <title>Extensive microbial diversity within the chicken gut microbiome revealed by metagenomics and culture.</title>
        <authorList>
            <person name="Gilroy R."/>
            <person name="Ravi A."/>
            <person name="Getino M."/>
            <person name="Pursley I."/>
            <person name="Horton D.L."/>
            <person name="Alikhan N.F."/>
            <person name="Baker D."/>
            <person name="Gharbi K."/>
            <person name="Hall N."/>
            <person name="Watson M."/>
            <person name="Adriaenssens E.M."/>
            <person name="Foster-Nyarko E."/>
            <person name="Jarju S."/>
            <person name="Secka A."/>
            <person name="Antonio M."/>
            <person name="Oren A."/>
            <person name="Chaudhuri R.R."/>
            <person name="La Ragione R."/>
            <person name="Hildebrand F."/>
            <person name="Pallen M.J."/>
        </authorList>
    </citation>
    <scope>NUCLEOTIDE SEQUENCE</scope>
    <source>
        <strain evidence="3">ChiHjej12B11-16260</strain>
    </source>
</reference>
<comment type="caution">
    <text evidence="3">The sequence shown here is derived from an EMBL/GenBank/DDBJ whole genome shotgun (WGS) entry which is preliminary data.</text>
</comment>